<keyword evidence="7 9" id="KW-1133">Transmembrane helix</keyword>
<protein>
    <recommendedName>
        <fullName evidence="9">Type II secretion system protein I</fullName>
        <shortName evidence="9">T2SS minor pseudopilin I</shortName>
    </recommendedName>
</protein>
<comment type="function">
    <text evidence="9">Component of the type II secretion system required for the energy-dependent secretion of extracellular factors such as proteases and toxins from the periplasm.</text>
</comment>
<keyword evidence="6 9" id="KW-0812">Transmembrane</keyword>
<evidence type="ECO:0000256" key="1">
    <source>
        <dbReference type="ARBA" id="ARBA00004377"/>
    </source>
</evidence>
<dbReference type="OrthoDB" id="6121517at2"/>
<proteinExistence type="inferred from homology"/>
<organism evidence="12 13">
    <name type="scientific">Candidatus Competibacter denitrificans Run_A_D11</name>
    <dbReference type="NCBI Taxonomy" id="1400863"/>
    <lineage>
        <taxon>Bacteria</taxon>
        <taxon>Pseudomonadati</taxon>
        <taxon>Pseudomonadota</taxon>
        <taxon>Gammaproteobacteria</taxon>
        <taxon>Candidatus Competibacteraceae</taxon>
        <taxon>Candidatus Competibacter</taxon>
    </lineage>
</organism>
<comment type="subcellular location">
    <subcellularLocation>
        <location evidence="1 9">Cell inner membrane</location>
        <topology evidence="1 9">Single-pass membrane protein</topology>
    </subcellularLocation>
</comment>
<dbReference type="GO" id="GO:0005886">
    <property type="term" value="C:plasma membrane"/>
    <property type="evidence" value="ECO:0007669"/>
    <property type="project" value="UniProtKB-SubCell"/>
</dbReference>
<evidence type="ECO:0000256" key="2">
    <source>
        <dbReference type="ARBA" id="ARBA00008358"/>
    </source>
</evidence>
<dbReference type="Proteomes" id="UP000035760">
    <property type="component" value="Unassembled WGS sequence"/>
</dbReference>
<reference evidence="12" key="1">
    <citation type="submission" date="2013-07" db="EMBL/GenBank/DDBJ databases">
        <authorList>
            <person name="McIlroy S."/>
        </authorList>
    </citation>
    <scope>NUCLEOTIDE SEQUENCE [LARGE SCALE GENOMIC DNA]</scope>
    <source>
        <strain evidence="12">Run_A_D11</strain>
    </source>
</reference>
<evidence type="ECO:0000256" key="6">
    <source>
        <dbReference type="ARBA" id="ARBA00022692"/>
    </source>
</evidence>
<dbReference type="STRING" id="1400863.BN873_300065"/>
<sequence length="157" mass="16921">MSKRPAGFTLLEVMVALAVLAIAMGAIIGIATQSVNTIGQLRDQTFAGWVALNKINELVLAAAPWPDEGSRQGSVELANRTWRWEASFQKTDDPDLRRLDLTIRQRDANGPVLTTLVAFKSRPPADEPDASNPAEQTPSEQEAAPQDSSPKPSSSAQ</sequence>
<evidence type="ECO:0000313" key="12">
    <source>
        <dbReference type="EMBL" id="CDI02444.1"/>
    </source>
</evidence>
<keyword evidence="5 9" id="KW-0997">Cell inner membrane</keyword>
<dbReference type="InterPro" id="IPR045584">
    <property type="entry name" value="Pilin-like"/>
</dbReference>
<evidence type="ECO:0000256" key="9">
    <source>
        <dbReference type="RuleBase" id="RU368030"/>
    </source>
</evidence>
<keyword evidence="13" id="KW-1185">Reference proteome</keyword>
<dbReference type="GO" id="GO:0015628">
    <property type="term" value="P:protein secretion by the type II secretion system"/>
    <property type="evidence" value="ECO:0007669"/>
    <property type="project" value="UniProtKB-UniRule"/>
</dbReference>
<comment type="PTM">
    <text evidence="9">Cleaved by prepilin peptidase.</text>
</comment>
<feature type="region of interest" description="Disordered" evidence="10">
    <location>
        <begin position="117"/>
        <end position="157"/>
    </location>
</feature>
<dbReference type="InterPro" id="IPR003413">
    <property type="entry name" value="T2SS_GspI_C"/>
</dbReference>
<dbReference type="RefSeq" id="WP_048672647.1">
    <property type="nucleotide sequence ID" value="NZ_CBTJ020000037.1"/>
</dbReference>
<evidence type="ECO:0000256" key="8">
    <source>
        <dbReference type="ARBA" id="ARBA00023136"/>
    </source>
</evidence>
<dbReference type="EMBL" id="CBTJ020000037">
    <property type="protein sequence ID" value="CDI02444.1"/>
    <property type="molecule type" value="Genomic_DNA"/>
</dbReference>
<evidence type="ECO:0000313" key="13">
    <source>
        <dbReference type="Proteomes" id="UP000035760"/>
    </source>
</evidence>
<feature type="compositionally biased region" description="Polar residues" evidence="10">
    <location>
        <begin position="133"/>
        <end position="157"/>
    </location>
</feature>
<dbReference type="PROSITE" id="PS00409">
    <property type="entry name" value="PROKAR_NTER_METHYL"/>
    <property type="match status" value="1"/>
</dbReference>
<dbReference type="Pfam" id="PF07963">
    <property type="entry name" value="N_methyl"/>
    <property type="match status" value="1"/>
</dbReference>
<dbReference type="Pfam" id="PF02501">
    <property type="entry name" value="T2SSI"/>
    <property type="match status" value="1"/>
</dbReference>
<dbReference type="InterPro" id="IPR012902">
    <property type="entry name" value="N_methyl_site"/>
</dbReference>
<dbReference type="NCBIfam" id="TIGR01707">
    <property type="entry name" value="gspI"/>
    <property type="match status" value="1"/>
</dbReference>
<dbReference type="NCBIfam" id="TIGR02532">
    <property type="entry name" value="IV_pilin_GFxxxE"/>
    <property type="match status" value="1"/>
</dbReference>
<dbReference type="GO" id="GO:0015627">
    <property type="term" value="C:type II protein secretion system complex"/>
    <property type="evidence" value="ECO:0007669"/>
    <property type="project" value="UniProtKB-UniRule"/>
</dbReference>
<accession>W6M749</accession>
<dbReference type="SUPFAM" id="SSF54523">
    <property type="entry name" value="Pili subunits"/>
    <property type="match status" value="1"/>
</dbReference>
<comment type="subunit">
    <text evidence="9">Type II secretion is composed of four main components: the outer membrane complex, the inner membrane complex, the cytoplasmic secretion ATPase and the periplasm-spanning pseudopilus.</text>
</comment>
<feature type="transmembrane region" description="Helical" evidence="9">
    <location>
        <begin position="7"/>
        <end position="31"/>
    </location>
</feature>
<name>W6M749_9GAMM</name>
<dbReference type="PANTHER" id="PTHR38779">
    <property type="entry name" value="TYPE II SECRETION SYSTEM PROTEIN I-RELATED"/>
    <property type="match status" value="1"/>
</dbReference>
<evidence type="ECO:0000256" key="4">
    <source>
        <dbReference type="ARBA" id="ARBA00022481"/>
    </source>
</evidence>
<feature type="domain" description="Type II secretion system protein GspI C-terminal" evidence="11">
    <location>
        <begin position="41"/>
        <end position="117"/>
    </location>
</feature>
<comment type="similarity">
    <text evidence="2 9">Belongs to the GSP I family.</text>
</comment>
<keyword evidence="3" id="KW-1003">Cell membrane</keyword>
<evidence type="ECO:0000256" key="10">
    <source>
        <dbReference type="SAM" id="MobiDB-lite"/>
    </source>
</evidence>
<keyword evidence="4 9" id="KW-0488">Methylation</keyword>
<dbReference type="AlphaFoldDB" id="W6M749"/>
<dbReference type="PANTHER" id="PTHR38779:SF2">
    <property type="entry name" value="TYPE II SECRETION SYSTEM PROTEIN I-RELATED"/>
    <property type="match status" value="1"/>
</dbReference>
<evidence type="ECO:0000256" key="3">
    <source>
        <dbReference type="ARBA" id="ARBA00022475"/>
    </source>
</evidence>
<evidence type="ECO:0000256" key="5">
    <source>
        <dbReference type="ARBA" id="ARBA00022519"/>
    </source>
</evidence>
<evidence type="ECO:0000259" key="11">
    <source>
        <dbReference type="Pfam" id="PF02501"/>
    </source>
</evidence>
<dbReference type="Gene3D" id="3.30.1300.30">
    <property type="entry name" value="GSPII I/J protein-like"/>
    <property type="match status" value="1"/>
</dbReference>
<keyword evidence="8 9" id="KW-0472">Membrane</keyword>
<evidence type="ECO:0000256" key="7">
    <source>
        <dbReference type="ARBA" id="ARBA00022989"/>
    </source>
</evidence>
<gene>
    <name evidence="12" type="ORF">BN873_300065</name>
</gene>
<comment type="caution">
    <text evidence="12">The sequence shown here is derived from an EMBL/GenBank/DDBJ whole genome shotgun (WGS) entry which is preliminary data.</text>
</comment>
<dbReference type="InterPro" id="IPR010052">
    <property type="entry name" value="T2SS_protein-GspI"/>
</dbReference>
<reference evidence="12" key="2">
    <citation type="submission" date="2014-03" db="EMBL/GenBank/DDBJ databases">
        <title>Candidatus Competibacter-lineage genomes retrieved from metagenomes reveal functional metabolic diversity.</title>
        <authorList>
            <person name="McIlroy S.J."/>
            <person name="Albertsen M."/>
            <person name="Andresen E.K."/>
            <person name="Saunders A.M."/>
            <person name="Kristiansen R."/>
            <person name="Stokholm-Bjerregaard M."/>
            <person name="Nielsen K.L."/>
            <person name="Nielsen P.H."/>
        </authorList>
    </citation>
    <scope>NUCLEOTIDE SEQUENCE</scope>
    <source>
        <strain evidence="12">Run_A_D11</strain>
    </source>
</reference>